<keyword evidence="3" id="KW-1185">Reference proteome</keyword>
<gene>
    <name evidence="2" type="ORF">FHW36_107435</name>
</gene>
<accession>A0A561PHB0</accession>
<dbReference type="RefSeq" id="WP_145672726.1">
    <property type="nucleotide sequence ID" value="NZ_VIWO01000007.1"/>
</dbReference>
<name>A0A561PHB0_9BACT</name>
<sequence length="371" mass="42339">MSEPVMLIEQANNRGTLYAVVEQDDRVAYFYLYPSELLTSKYSPRPCWLRNLMPAPAKKDVAAMKEGMAPMLEVAFCNHPQGKEPLEKERLAIVWLEEGDGAAVMYDDEILGVIPGWSLYNEEHSVAYAADCIGAGDTDRLMPLGKRGTNAMYDRVDQAIAFWKEWSDETSQTWSILQDKFIKAYEGAFGPLQQYYAIDGDQWPPMAIGKFEKDGIVYLLTLGVSIRPMPWVELLYNERSPGFRRMELAMAFRKDDFSDKEMMNMGSFMSGLADRPWKQVTWLGEGHTVKSDELVAPFESVVLSSALYNGPEIQLPEVYGDKVNLYWLSPITKLEREYAHVRPNAGYYLLEKMIEHNLNHVAAKRPELPFE</sequence>
<evidence type="ECO:0000259" key="1">
    <source>
        <dbReference type="Pfam" id="PF05076"/>
    </source>
</evidence>
<dbReference type="AlphaFoldDB" id="A0A561PHB0"/>
<comment type="caution">
    <text evidence="2">The sequence shown here is derived from an EMBL/GenBank/DDBJ whole genome shotgun (WGS) entry which is preliminary data.</text>
</comment>
<feature type="domain" description="Suppressor of fused-like" evidence="1">
    <location>
        <begin position="207"/>
        <end position="358"/>
    </location>
</feature>
<proteinExistence type="predicted"/>
<dbReference type="InterPro" id="IPR020941">
    <property type="entry name" value="SUFU-like_domain"/>
</dbReference>
<dbReference type="Proteomes" id="UP000320811">
    <property type="component" value="Unassembled WGS sequence"/>
</dbReference>
<evidence type="ECO:0000313" key="2">
    <source>
        <dbReference type="EMBL" id="TWF37498.1"/>
    </source>
</evidence>
<dbReference type="EMBL" id="VIWO01000007">
    <property type="protein sequence ID" value="TWF37498.1"/>
    <property type="molecule type" value="Genomic_DNA"/>
</dbReference>
<organism evidence="2 3">
    <name type="scientific">Chitinophaga polysaccharea</name>
    <dbReference type="NCBI Taxonomy" id="1293035"/>
    <lineage>
        <taxon>Bacteria</taxon>
        <taxon>Pseudomonadati</taxon>
        <taxon>Bacteroidota</taxon>
        <taxon>Chitinophagia</taxon>
        <taxon>Chitinophagales</taxon>
        <taxon>Chitinophagaceae</taxon>
        <taxon>Chitinophaga</taxon>
    </lineage>
</organism>
<evidence type="ECO:0000313" key="3">
    <source>
        <dbReference type="Proteomes" id="UP000320811"/>
    </source>
</evidence>
<dbReference type="Pfam" id="PF05076">
    <property type="entry name" value="SUFU"/>
    <property type="match status" value="1"/>
</dbReference>
<protein>
    <submittedName>
        <fullName evidence="2">Suppressor of fused protein SUFU</fullName>
    </submittedName>
</protein>
<dbReference type="OrthoDB" id="333049at2"/>
<reference evidence="2 3" key="1">
    <citation type="submission" date="2019-06" db="EMBL/GenBank/DDBJ databases">
        <title>Sorghum-associated microbial communities from plants grown in Nebraska, USA.</title>
        <authorList>
            <person name="Schachtman D."/>
        </authorList>
    </citation>
    <scope>NUCLEOTIDE SEQUENCE [LARGE SCALE GENOMIC DNA]</scope>
    <source>
        <strain evidence="2 3">1209</strain>
    </source>
</reference>